<dbReference type="EMBL" id="KQ964422">
    <property type="protein sequence ID" value="KXN74547.1"/>
    <property type="molecule type" value="Genomic_DNA"/>
</dbReference>
<sequence length="663" mass="76979">MIELIAELSPRDLDSELKTYFWVYSVCFVIVDKVDFMMDKMSLDPVYHRLIIMKKLSLLELGKVQLNQLGIKYSKFPNLPPYNLNEKIKKVSPLSTPPQNFSTIIPLNETLQQIHNIKDSSIVDLETLFDDFYISLNKRILALHKTLGFDHIGALDEVLILIELSKKEGIDTTQLTKNLEKLEAPLVNSYKLGWNLIEYYLQQTLQIYLNFQQIENFIKLSLKLIPIANTQNSRNFLKFIEFNFTESLKKLNRFLIKPIQDNFELLSITPNISEDKGFNLNLRLSNNLLNNLTISNVQLAMLDLKQGSNQVDNSDLTWFKLDNSELEEGEQGELMNEGNLYNLRLGINELKLTCNDFNAIEYKLEKLLIDLGKLSFILDLSQPDQWLDLSVEYPLITLEPSYSAKGIRIKLNAPYLNLKQFQLKLKCLGNEVDLEDDDENSNETSEIEDKIKVNSINDNKTELIEILPQRVRDWIWLNFKEFNLNQNYSFTVSWKQLGLLKEPLNSKEIKTNYLISINDGGEHWIRYKNELSISKPIENPFEIIDNLQFNNSENNNQSKLISLKLREKFNNLRILDLKLNLLPTIESDKVKEFSNLSFNKDEVIRSESVYSQLFELNNDSNGIIEDKEGDKDAKEDSNADDIIFLDYALKIQYIDLLKGNIPL</sequence>
<keyword evidence="2" id="KW-1185">Reference proteome</keyword>
<accession>A0A137PHS6</accession>
<gene>
    <name evidence="1" type="ORF">CONCODRAFT_144192</name>
</gene>
<evidence type="ECO:0000313" key="2">
    <source>
        <dbReference type="Proteomes" id="UP000070444"/>
    </source>
</evidence>
<protein>
    <submittedName>
        <fullName evidence="1">Uncharacterized protein</fullName>
    </submittedName>
</protein>
<dbReference type="AlphaFoldDB" id="A0A137PHS6"/>
<dbReference type="Proteomes" id="UP000070444">
    <property type="component" value="Unassembled WGS sequence"/>
</dbReference>
<evidence type="ECO:0000313" key="1">
    <source>
        <dbReference type="EMBL" id="KXN74547.1"/>
    </source>
</evidence>
<organism evidence="1 2">
    <name type="scientific">Conidiobolus coronatus (strain ATCC 28846 / CBS 209.66 / NRRL 28638)</name>
    <name type="common">Delacroixia coronata</name>
    <dbReference type="NCBI Taxonomy" id="796925"/>
    <lineage>
        <taxon>Eukaryota</taxon>
        <taxon>Fungi</taxon>
        <taxon>Fungi incertae sedis</taxon>
        <taxon>Zoopagomycota</taxon>
        <taxon>Entomophthoromycotina</taxon>
        <taxon>Entomophthoromycetes</taxon>
        <taxon>Entomophthorales</taxon>
        <taxon>Ancylistaceae</taxon>
        <taxon>Conidiobolus</taxon>
    </lineage>
</organism>
<reference evidence="1 2" key="1">
    <citation type="journal article" date="2015" name="Genome Biol. Evol.">
        <title>Phylogenomic analyses indicate that early fungi evolved digesting cell walls of algal ancestors of land plants.</title>
        <authorList>
            <person name="Chang Y."/>
            <person name="Wang S."/>
            <person name="Sekimoto S."/>
            <person name="Aerts A.L."/>
            <person name="Choi C."/>
            <person name="Clum A."/>
            <person name="LaButti K.M."/>
            <person name="Lindquist E.A."/>
            <person name="Yee Ngan C."/>
            <person name="Ohm R.A."/>
            <person name="Salamov A.A."/>
            <person name="Grigoriev I.V."/>
            <person name="Spatafora J.W."/>
            <person name="Berbee M.L."/>
        </authorList>
    </citation>
    <scope>NUCLEOTIDE SEQUENCE [LARGE SCALE GENOMIC DNA]</scope>
    <source>
        <strain evidence="1 2">NRRL 28638</strain>
    </source>
</reference>
<proteinExistence type="predicted"/>
<name>A0A137PHS6_CONC2</name>